<proteinExistence type="predicted"/>
<sequence length="489" mass="55409">MSAELIAAISNVANTKELLAQSVESTKDPSTRENSIICGATITESQGTTESLRNKRRTHTSNEGMYLLRLLRNLAIEKAFQEKMRDYNLLKGALRIMEALNDRISDLRRDYEEEDRAMWWSQQATLTVRATAQYICNFVTGNFNNQELLWNTVVSEPLSTYLRCGIDRMTVGALCATVYNCIANSEERMTHLTREGHELLDVMLRTTAIDKRVATDEAFDWVYFCVNKILVTGNFVEAYKHLGDSDTTDSQVVLMKMVEAIVHKTKEDQTYPIDHPTCRFLVEKLNEISRKSLTESITKEEKGEDDSVDSVFNDEEFVSSNDLEMIFVLLQLFGTITVSNNDQTSPFSELLFDCGIVDTISDYKAEREHIAKGGKVSDSNRGGLSFGFKRDLVNILANLSFKNKKVQDRARELDLFPVLLASCRLDDKNPYIKEWSILSLRNLMEDNLQNQEAISQIKLQGPAPSAELDELGLKAEIENGKIKLTPVEM</sequence>
<organism evidence="5 6">
    <name type="scientific">Planoprotostelium fungivorum</name>
    <dbReference type="NCBI Taxonomy" id="1890364"/>
    <lineage>
        <taxon>Eukaryota</taxon>
        <taxon>Amoebozoa</taxon>
        <taxon>Evosea</taxon>
        <taxon>Variosea</taxon>
        <taxon>Cavosteliida</taxon>
        <taxon>Cavosteliaceae</taxon>
        <taxon>Planoprotostelium</taxon>
    </lineage>
</organism>
<dbReference type="PANTHER" id="PTHR13255">
    <property type="entry name" value="ATAXIN-10"/>
    <property type="match status" value="1"/>
</dbReference>
<dbReference type="Gene3D" id="1.25.10.10">
    <property type="entry name" value="Leucine-rich Repeat Variant"/>
    <property type="match status" value="1"/>
</dbReference>
<evidence type="ECO:0000259" key="4">
    <source>
        <dbReference type="Pfam" id="PF09759"/>
    </source>
</evidence>
<dbReference type="GO" id="GO:0005829">
    <property type="term" value="C:cytosol"/>
    <property type="evidence" value="ECO:0007669"/>
    <property type="project" value="TreeGrafter"/>
</dbReference>
<accession>A0A2P6NU70</accession>
<feature type="coiled-coil region" evidence="3">
    <location>
        <begin position="90"/>
        <end position="117"/>
    </location>
</feature>
<dbReference type="InParanoid" id="A0A2P6NU70"/>
<comment type="caution">
    <text evidence="5">The sequence shown here is derived from an EMBL/GenBank/DDBJ whole genome shotgun (WGS) entry which is preliminary data.</text>
</comment>
<keyword evidence="2" id="KW-0131">Cell cycle</keyword>
<dbReference type="OrthoDB" id="379794at2759"/>
<keyword evidence="1" id="KW-0132">Cell division</keyword>
<dbReference type="AlphaFoldDB" id="A0A2P6NU70"/>
<evidence type="ECO:0000256" key="1">
    <source>
        <dbReference type="ARBA" id="ARBA00022618"/>
    </source>
</evidence>
<keyword evidence="6" id="KW-1185">Reference proteome</keyword>
<dbReference type="EMBL" id="MDYQ01000020">
    <property type="protein sequence ID" value="PRP87512.1"/>
    <property type="molecule type" value="Genomic_DNA"/>
</dbReference>
<dbReference type="InterPro" id="IPR019156">
    <property type="entry name" value="Ataxin-10_domain"/>
</dbReference>
<evidence type="ECO:0000313" key="6">
    <source>
        <dbReference type="Proteomes" id="UP000241769"/>
    </source>
</evidence>
<name>A0A2P6NU70_9EUKA</name>
<evidence type="ECO:0000313" key="5">
    <source>
        <dbReference type="EMBL" id="PRP87512.1"/>
    </source>
</evidence>
<dbReference type="SUPFAM" id="SSF48371">
    <property type="entry name" value="ARM repeat"/>
    <property type="match status" value="1"/>
</dbReference>
<evidence type="ECO:0000256" key="2">
    <source>
        <dbReference type="ARBA" id="ARBA00023306"/>
    </source>
</evidence>
<protein>
    <recommendedName>
        <fullName evidence="4">Ataxin-10 domain-containing protein</fullName>
    </recommendedName>
</protein>
<dbReference type="PANTHER" id="PTHR13255:SF0">
    <property type="entry name" value="ATAXIN-10"/>
    <property type="match status" value="1"/>
</dbReference>
<feature type="domain" description="Ataxin-10" evidence="4">
    <location>
        <begin position="388"/>
        <end position="484"/>
    </location>
</feature>
<dbReference type="GO" id="GO:0051301">
    <property type="term" value="P:cell division"/>
    <property type="evidence" value="ECO:0007669"/>
    <property type="project" value="UniProtKB-KW"/>
</dbReference>
<dbReference type="FunCoup" id="A0A2P6NU70">
    <property type="interactions" value="24"/>
</dbReference>
<reference evidence="5 6" key="1">
    <citation type="journal article" date="2018" name="Genome Biol. Evol.">
        <title>Multiple Roots of Fruiting Body Formation in Amoebozoa.</title>
        <authorList>
            <person name="Hillmann F."/>
            <person name="Forbes G."/>
            <person name="Novohradska S."/>
            <person name="Ferling I."/>
            <person name="Riege K."/>
            <person name="Groth M."/>
            <person name="Westermann M."/>
            <person name="Marz M."/>
            <person name="Spaller T."/>
            <person name="Winckler T."/>
            <person name="Schaap P."/>
            <person name="Glockner G."/>
        </authorList>
    </citation>
    <scope>NUCLEOTIDE SEQUENCE [LARGE SCALE GENOMIC DNA]</scope>
    <source>
        <strain evidence="5 6">Jena</strain>
    </source>
</reference>
<dbReference type="InterPro" id="IPR051374">
    <property type="entry name" value="Ataxin-10/CTR86_families"/>
</dbReference>
<keyword evidence="3" id="KW-0175">Coiled coil</keyword>
<dbReference type="Proteomes" id="UP000241769">
    <property type="component" value="Unassembled WGS sequence"/>
</dbReference>
<dbReference type="Pfam" id="PF09759">
    <property type="entry name" value="Atx10homo_assoc"/>
    <property type="match status" value="1"/>
</dbReference>
<dbReference type="InterPro" id="IPR016024">
    <property type="entry name" value="ARM-type_fold"/>
</dbReference>
<gene>
    <name evidence="5" type="ORF">PROFUN_00723</name>
</gene>
<dbReference type="InterPro" id="IPR011989">
    <property type="entry name" value="ARM-like"/>
</dbReference>
<evidence type="ECO:0000256" key="3">
    <source>
        <dbReference type="SAM" id="Coils"/>
    </source>
</evidence>